<dbReference type="Gene3D" id="3.40.140.10">
    <property type="entry name" value="Cytidine Deaminase, domain 2"/>
    <property type="match status" value="1"/>
</dbReference>
<organism evidence="17 18">
    <name type="scientific">Candidatus Falkowbacteria bacterium CG1_02_41_21</name>
    <dbReference type="NCBI Taxonomy" id="1805147"/>
    <lineage>
        <taxon>Bacteria</taxon>
        <taxon>Candidatus Falkowiibacteriota</taxon>
    </lineage>
</organism>
<dbReference type="GO" id="GO:0042802">
    <property type="term" value="F:identical protein binding"/>
    <property type="evidence" value="ECO:0007669"/>
    <property type="project" value="UniProtKB-ARBA"/>
</dbReference>
<dbReference type="FunFam" id="3.40.140.10:FF:000008">
    <property type="entry name" value="Cytidine deaminase"/>
    <property type="match status" value="1"/>
</dbReference>
<evidence type="ECO:0000256" key="6">
    <source>
        <dbReference type="ARBA" id="ARBA00022723"/>
    </source>
</evidence>
<evidence type="ECO:0000313" key="17">
    <source>
        <dbReference type="EMBL" id="OIO08132.1"/>
    </source>
</evidence>
<dbReference type="PROSITE" id="PS00903">
    <property type="entry name" value="CYT_DCMP_DEAMINASES_1"/>
    <property type="match status" value="1"/>
</dbReference>
<reference evidence="17 18" key="1">
    <citation type="journal article" date="2016" name="Environ. Microbiol.">
        <title>Genomic resolution of a cold subsurface aquifer community provides metabolic insights for novel microbes adapted to high CO concentrations.</title>
        <authorList>
            <person name="Probst A.J."/>
            <person name="Castelle C.J."/>
            <person name="Singh A."/>
            <person name="Brown C.T."/>
            <person name="Anantharaman K."/>
            <person name="Sharon I."/>
            <person name="Hug L.A."/>
            <person name="Burstein D."/>
            <person name="Emerson J.B."/>
            <person name="Thomas B.C."/>
            <person name="Banfield J.F."/>
        </authorList>
    </citation>
    <scope>NUCLEOTIDE SEQUENCE [LARGE SCALE GENOMIC DNA]</scope>
    <source>
        <strain evidence="17">CG1_02_41_21</strain>
    </source>
</reference>
<dbReference type="PROSITE" id="PS51747">
    <property type="entry name" value="CYT_DCMP_DEAMINASES_2"/>
    <property type="match status" value="1"/>
</dbReference>
<evidence type="ECO:0000256" key="11">
    <source>
        <dbReference type="ARBA" id="ARBA00049558"/>
    </source>
</evidence>
<evidence type="ECO:0000256" key="1">
    <source>
        <dbReference type="ARBA" id="ARBA00001947"/>
    </source>
</evidence>
<comment type="cofactor">
    <cofactor evidence="1 14 15">
        <name>Zn(2+)</name>
        <dbReference type="ChEBI" id="CHEBI:29105"/>
    </cofactor>
</comment>
<feature type="active site" description="Proton donor" evidence="12">
    <location>
        <position position="65"/>
    </location>
</feature>
<gene>
    <name evidence="17" type="ORF">AUJ35_00890</name>
</gene>
<dbReference type="GO" id="GO:0004126">
    <property type="term" value="F:cytidine deaminase activity"/>
    <property type="evidence" value="ECO:0007669"/>
    <property type="project" value="UniProtKB-UniRule"/>
</dbReference>
<feature type="binding site" evidence="14">
    <location>
        <position position="63"/>
    </location>
    <ligand>
        <name>Zn(2+)</name>
        <dbReference type="ChEBI" id="CHEBI:29105"/>
        <note>catalytic</note>
    </ligand>
</feature>
<evidence type="ECO:0000256" key="7">
    <source>
        <dbReference type="ARBA" id="ARBA00022801"/>
    </source>
</evidence>
<evidence type="ECO:0000256" key="2">
    <source>
        <dbReference type="ARBA" id="ARBA00003949"/>
    </source>
</evidence>
<evidence type="ECO:0000256" key="12">
    <source>
        <dbReference type="PIRSR" id="PIRSR606262-1"/>
    </source>
</evidence>
<keyword evidence="8 14" id="KW-0862">Zinc</keyword>
<comment type="catalytic activity">
    <reaction evidence="10 15">
        <text>2'-deoxycytidine + H2O + H(+) = 2'-deoxyuridine + NH4(+)</text>
        <dbReference type="Rhea" id="RHEA:13433"/>
        <dbReference type="ChEBI" id="CHEBI:15377"/>
        <dbReference type="ChEBI" id="CHEBI:15378"/>
        <dbReference type="ChEBI" id="CHEBI:15698"/>
        <dbReference type="ChEBI" id="CHEBI:16450"/>
        <dbReference type="ChEBI" id="CHEBI:28938"/>
        <dbReference type="EC" id="3.5.4.5"/>
    </reaction>
</comment>
<feature type="binding site" evidence="14">
    <location>
        <position position="101"/>
    </location>
    <ligand>
        <name>Zn(2+)</name>
        <dbReference type="ChEBI" id="CHEBI:29105"/>
        <note>catalytic</note>
    </ligand>
</feature>
<dbReference type="PANTHER" id="PTHR11644">
    <property type="entry name" value="CYTIDINE DEAMINASE"/>
    <property type="match status" value="1"/>
</dbReference>
<evidence type="ECO:0000256" key="4">
    <source>
        <dbReference type="ARBA" id="ARBA00012783"/>
    </source>
</evidence>
<dbReference type="EC" id="3.5.4.5" evidence="4 15"/>
<sequence length="161" mass="17610">MKKVKYPSLSQIEKDLLAEAEKMLTRAYNPYSHFHVGAAILTADNKIIGGANVENAAYGSSICAERSALLRANALGYRHFKKIAIITKAAKADTKDISAPCCSCRQMIYEFSQLAGEDIEIIMANTKKTKIMKAKISELLPLAFGPKDLGVNLKKYPLLSG</sequence>
<feature type="domain" description="CMP/dCMP-type deaminase" evidence="16">
    <location>
        <begin position="11"/>
        <end position="147"/>
    </location>
</feature>
<keyword evidence="7 15" id="KW-0378">Hydrolase</keyword>
<dbReference type="NCBIfam" id="NF004064">
    <property type="entry name" value="PRK05578.1"/>
    <property type="match status" value="1"/>
</dbReference>
<dbReference type="InterPro" id="IPR016192">
    <property type="entry name" value="APOBEC/CMP_deaminase_Zn-bd"/>
</dbReference>
<comment type="catalytic activity">
    <reaction evidence="11 15">
        <text>cytidine + H2O + H(+) = uridine + NH4(+)</text>
        <dbReference type="Rhea" id="RHEA:16069"/>
        <dbReference type="ChEBI" id="CHEBI:15377"/>
        <dbReference type="ChEBI" id="CHEBI:15378"/>
        <dbReference type="ChEBI" id="CHEBI:16704"/>
        <dbReference type="ChEBI" id="CHEBI:17562"/>
        <dbReference type="ChEBI" id="CHEBI:28938"/>
        <dbReference type="EC" id="3.5.4.5"/>
    </reaction>
</comment>
<dbReference type="GO" id="GO:0005829">
    <property type="term" value="C:cytosol"/>
    <property type="evidence" value="ECO:0007669"/>
    <property type="project" value="TreeGrafter"/>
</dbReference>
<evidence type="ECO:0000256" key="8">
    <source>
        <dbReference type="ARBA" id="ARBA00022833"/>
    </source>
</evidence>
<dbReference type="AlphaFoldDB" id="A0A1J4T7L4"/>
<dbReference type="CDD" id="cd01283">
    <property type="entry name" value="cytidine_deaminase"/>
    <property type="match status" value="1"/>
</dbReference>
<keyword evidence="6 14" id="KW-0479">Metal-binding</keyword>
<evidence type="ECO:0000313" key="18">
    <source>
        <dbReference type="Proteomes" id="UP000182860"/>
    </source>
</evidence>
<dbReference type="GO" id="GO:0072527">
    <property type="term" value="P:pyrimidine-containing compound metabolic process"/>
    <property type="evidence" value="ECO:0007669"/>
    <property type="project" value="UniProtKB-ARBA"/>
</dbReference>
<dbReference type="PANTHER" id="PTHR11644:SF2">
    <property type="entry name" value="CYTIDINE DEAMINASE"/>
    <property type="match status" value="1"/>
</dbReference>
<evidence type="ECO:0000259" key="16">
    <source>
        <dbReference type="PROSITE" id="PS51747"/>
    </source>
</evidence>
<evidence type="ECO:0000256" key="10">
    <source>
        <dbReference type="ARBA" id="ARBA00049252"/>
    </source>
</evidence>
<dbReference type="GO" id="GO:0008270">
    <property type="term" value="F:zinc ion binding"/>
    <property type="evidence" value="ECO:0007669"/>
    <property type="project" value="UniProtKB-UniRule"/>
</dbReference>
<dbReference type="InterPro" id="IPR016193">
    <property type="entry name" value="Cytidine_deaminase-like"/>
</dbReference>
<evidence type="ECO:0000256" key="15">
    <source>
        <dbReference type="RuleBase" id="RU364006"/>
    </source>
</evidence>
<comment type="similarity">
    <text evidence="3 15">Belongs to the cytidine and deoxycytidylate deaminase family.</text>
</comment>
<dbReference type="InterPro" id="IPR050202">
    <property type="entry name" value="Cyt/Deoxycyt_deaminase"/>
</dbReference>
<accession>A0A1J4T7L4</accession>
<dbReference type="EMBL" id="MNUV01000015">
    <property type="protein sequence ID" value="OIO08132.1"/>
    <property type="molecule type" value="Genomic_DNA"/>
</dbReference>
<comment type="function">
    <text evidence="2 15">This enzyme scavenges exogenous and endogenous cytidine and 2'-deoxycytidine for UMP synthesis.</text>
</comment>
<dbReference type="NCBIfam" id="TIGR01354">
    <property type="entry name" value="cyt_deam_tetra"/>
    <property type="match status" value="1"/>
</dbReference>
<proteinExistence type="inferred from homology"/>
<protein>
    <recommendedName>
        <fullName evidence="5 15">Cytidine deaminase</fullName>
        <ecNumber evidence="4 15">3.5.4.5</ecNumber>
    </recommendedName>
    <alternativeName>
        <fullName evidence="9 15">Cytidine aminohydrolase</fullName>
    </alternativeName>
</protein>
<feature type="binding site" evidence="14">
    <location>
        <position position="104"/>
    </location>
    <ligand>
        <name>Zn(2+)</name>
        <dbReference type="ChEBI" id="CHEBI:29105"/>
        <note>catalytic</note>
    </ligand>
</feature>
<evidence type="ECO:0000256" key="13">
    <source>
        <dbReference type="PIRSR" id="PIRSR606262-2"/>
    </source>
</evidence>
<evidence type="ECO:0000256" key="3">
    <source>
        <dbReference type="ARBA" id="ARBA00006576"/>
    </source>
</evidence>
<name>A0A1J4T7L4_9BACT</name>
<dbReference type="InterPro" id="IPR006262">
    <property type="entry name" value="Cyt_deam_tetra"/>
</dbReference>
<evidence type="ECO:0000256" key="9">
    <source>
        <dbReference type="ARBA" id="ARBA00032005"/>
    </source>
</evidence>
<evidence type="ECO:0000256" key="14">
    <source>
        <dbReference type="PIRSR" id="PIRSR606262-3"/>
    </source>
</evidence>
<feature type="binding site" evidence="13">
    <location>
        <begin position="52"/>
        <end position="58"/>
    </location>
    <ligand>
        <name>substrate</name>
    </ligand>
</feature>
<dbReference type="Pfam" id="PF00383">
    <property type="entry name" value="dCMP_cyt_deam_1"/>
    <property type="match status" value="1"/>
</dbReference>
<dbReference type="Proteomes" id="UP000182860">
    <property type="component" value="Unassembled WGS sequence"/>
</dbReference>
<dbReference type="InterPro" id="IPR002125">
    <property type="entry name" value="CMP_dCMP_dom"/>
</dbReference>
<dbReference type="GO" id="GO:0055086">
    <property type="term" value="P:nucleobase-containing small molecule metabolic process"/>
    <property type="evidence" value="ECO:0007669"/>
    <property type="project" value="UniProtKB-ARBA"/>
</dbReference>
<comment type="caution">
    <text evidence="17">The sequence shown here is derived from an EMBL/GenBank/DDBJ whole genome shotgun (WGS) entry which is preliminary data.</text>
</comment>
<dbReference type="SUPFAM" id="SSF53927">
    <property type="entry name" value="Cytidine deaminase-like"/>
    <property type="match status" value="1"/>
</dbReference>
<evidence type="ECO:0000256" key="5">
    <source>
        <dbReference type="ARBA" id="ARBA00018266"/>
    </source>
</evidence>